<keyword evidence="2" id="KW-0812">Transmembrane</keyword>
<reference evidence="3 4" key="1">
    <citation type="journal article" date="2013" name="Proc. Natl. Acad. Sci. U.S.A.">
        <title>Fine-scale variation in meiotic recombination in Mimulus inferred from population shotgun sequencing.</title>
        <authorList>
            <person name="Hellsten U."/>
            <person name="Wright K.M."/>
            <person name="Jenkins J."/>
            <person name="Shu S."/>
            <person name="Yuan Y."/>
            <person name="Wessler S.R."/>
            <person name="Schmutz J."/>
            <person name="Willis J.H."/>
            <person name="Rokhsar D.S."/>
        </authorList>
    </citation>
    <scope>NUCLEOTIDE SEQUENCE [LARGE SCALE GENOMIC DNA]</scope>
    <source>
        <strain evidence="4">cv. DUN x IM62</strain>
    </source>
</reference>
<keyword evidence="2" id="KW-1133">Transmembrane helix</keyword>
<dbReference type="PhylomeDB" id="A0A022S1V7"/>
<evidence type="ECO:0000256" key="2">
    <source>
        <dbReference type="SAM" id="Phobius"/>
    </source>
</evidence>
<protein>
    <submittedName>
        <fullName evidence="3">Uncharacterized protein</fullName>
    </submittedName>
</protein>
<keyword evidence="2" id="KW-0472">Membrane</keyword>
<dbReference type="EMBL" id="KI630171">
    <property type="protein sequence ID" value="EYU46752.1"/>
    <property type="molecule type" value="Genomic_DNA"/>
</dbReference>
<feature type="region of interest" description="Disordered" evidence="1">
    <location>
        <begin position="482"/>
        <end position="520"/>
    </location>
</feature>
<feature type="region of interest" description="Disordered" evidence="1">
    <location>
        <begin position="187"/>
        <end position="217"/>
    </location>
</feature>
<gene>
    <name evidence="3" type="ORF">MIMGU_mgv1a002826mg</name>
</gene>
<keyword evidence="4" id="KW-1185">Reference proteome</keyword>
<feature type="compositionally biased region" description="Acidic residues" evidence="1">
    <location>
        <begin position="312"/>
        <end position="323"/>
    </location>
</feature>
<feature type="region of interest" description="Disordered" evidence="1">
    <location>
        <begin position="375"/>
        <end position="404"/>
    </location>
</feature>
<evidence type="ECO:0000256" key="1">
    <source>
        <dbReference type="SAM" id="MobiDB-lite"/>
    </source>
</evidence>
<proteinExistence type="predicted"/>
<sequence>MAIMPNKTWEINNNQGKKKMVVKIGGGGIGAFVLLGGALATAALVSAFVVGRTGRSSGKDRRQNPPPEVEKQNEQDEAVLDHQPSDVGGAKTEVVEPDTDTEKVSIQKSAPDQKPIVEEINGGKTDELDDVEAISDRSDITDEGFPLSDDKLPLDDDAVEKIPLTNEDVVSNEISKEIENLEQVCIQEEEEERETNDGGEMQPRQEGNGVEGVRIDQIEVQRNASIDEIKSNMEEQESKDFCSDNKEIAIESIKVDLAAIGLELSESDSSLVGVSESQSESGIKAFVPVFDSRVIIEHENVDGKEKERALPVEEEDEANEGSQEEQVKYIEEQLVKEDQIPYENRGFEEPMLKEELILHQDVEVVKDDGAIEEEGEGIETNEEKEKSMQLVNSQPNEDEDDDEENIAEEIKEELISHADVEVVKEEIANEKVVAEMNENEALMQFVVVDQPKLGEGDYLIIMETSEDEANCKDNIKKIDYDEDETVLSDEVEETSEGSGDSSMESNSEAVYPVDSPQGTTVEPRETELLNQEVEGKIQEDKAIKKDDSQFIGEDSETQKVKSLNETFIEKYVEKNRRTYSTRQRMLIGILCALSSLSCSWFFGLSSTELCLVVFLTVVLSTMVTSRQDCKLANM</sequence>
<dbReference type="Proteomes" id="UP000030748">
    <property type="component" value="Unassembled WGS sequence"/>
</dbReference>
<evidence type="ECO:0000313" key="4">
    <source>
        <dbReference type="Proteomes" id="UP000030748"/>
    </source>
</evidence>
<evidence type="ECO:0000313" key="3">
    <source>
        <dbReference type="EMBL" id="EYU46752.1"/>
    </source>
</evidence>
<organism evidence="3 4">
    <name type="scientific">Erythranthe guttata</name>
    <name type="common">Yellow monkey flower</name>
    <name type="synonym">Mimulus guttatus</name>
    <dbReference type="NCBI Taxonomy" id="4155"/>
    <lineage>
        <taxon>Eukaryota</taxon>
        <taxon>Viridiplantae</taxon>
        <taxon>Streptophyta</taxon>
        <taxon>Embryophyta</taxon>
        <taxon>Tracheophyta</taxon>
        <taxon>Spermatophyta</taxon>
        <taxon>Magnoliopsida</taxon>
        <taxon>eudicotyledons</taxon>
        <taxon>Gunneridae</taxon>
        <taxon>Pentapetalae</taxon>
        <taxon>asterids</taxon>
        <taxon>lamiids</taxon>
        <taxon>Lamiales</taxon>
        <taxon>Phrymaceae</taxon>
        <taxon>Erythranthe</taxon>
    </lineage>
</organism>
<feature type="transmembrane region" description="Helical" evidence="2">
    <location>
        <begin position="29"/>
        <end position="51"/>
    </location>
</feature>
<dbReference type="AlphaFoldDB" id="A0A022S1V7"/>
<dbReference type="KEGG" id="egt:105954680"/>
<feature type="compositionally biased region" description="Basic and acidic residues" evidence="1">
    <location>
        <begin position="57"/>
        <end position="84"/>
    </location>
</feature>
<feature type="compositionally biased region" description="Acidic residues" evidence="1">
    <location>
        <begin position="482"/>
        <end position="495"/>
    </location>
</feature>
<name>A0A022S1V7_ERYGU</name>
<feature type="region of interest" description="Disordered" evidence="1">
    <location>
        <begin position="53"/>
        <end position="112"/>
    </location>
</feature>
<dbReference type="OrthoDB" id="914242at2759"/>
<feature type="compositionally biased region" description="Polar residues" evidence="1">
    <location>
        <begin position="496"/>
        <end position="508"/>
    </location>
</feature>
<dbReference type="STRING" id="4155.A0A022S1V7"/>
<accession>A0A022S1V7</accession>
<feature type="region of interest" description="Disordered" evidence="1">
    <location>
        <begin position="300"/>
        <end position="327"/>
    </location>
</feature>
<feature type="compositionally biased region" description="Basic and acidic residues" evidence="1">
    <location>
        <begin position="300"/>
        <end position="311"/>
    </location>
</feature>